<dbReference type="InterPro" id="IPR052900">
    <property type="entry name" value="Phospholipid_Metab_Enz"/>
</dbReference>
<proteinExistence type="predicted"/>
<dbReference type="InterPro" id="IPR038607">
    <property type="entry name" value="PhoD-like_sf"/>
</dbReference>
<name>A0A1C6S3M8_9ACTN</name>
<dbReference type="RefSeq" id="WP_091460180.1">
    <property type="nucleotide sequence ID" value="NZ_FMHU01000002.1"/>
</dbReference>
<reference evidence="4" key="1">
    <citation type="submission" date="2016-06" db="EMBL/GenBank/DDBJ databases">
        <authorList>
            <person name="Varghese N."/>
        </authorList>
    </citation>
    <scope>NUCLEOTIDE SEQUENCE [LARGE SCALE GENOMIC DNA]</scope>
    <source>
        <strain evidence="4">DSM 46123</strain>
    </source>
</reference>
<dbReference type="Gene3D" id="3.60.21.70">
    <property type="entry name" value="PhoD-like phosphatase"/>
    <property type="match status" value="1"/>
</dbReference>
<accession>A0A1C6S3M8</accession>
<dbReference type="Gene3D" id="2.60.40.380">
    <property type="entry name" value="Purple acid phosphatase-like, N-terminal"/>
    <property type="match status" value="1"/>
</dbReference>
<dbReference type="Pfam" id="PF09423">
    <property type="entry name" value="PhoD"/>
    <property type="match status" value="1"/>
</dbReference>
<evidence type="ECO:0000313" key="4">
    <source>
        <dbReference type="Proteomes" id="UP000198906"/>
    </source>
</evidence>
<feature type="domain" description="Phospholipase D N-terminal" evidence="2">
    <location>
        <begin position="52"/>
        <end position="148"/>
    </location>
</feature>
<feature type="domain" description="PhoD-like phosphatase metallophosphatase" evidence="1">
    <location>
        <begin position="161"/>
        <end position="497"/>
    </location>
</feature>
<organism evidence="3 4">
    <name type="scientific">Micromonospora inyonensis</name>
    <dbReference type="NCBI Taxonomy" id="47866"/>
    <lineage>
        <taxon>Bacteria</taxon>
        <taxon>Bacillati</taxon>
        <taxon>Actinomycetota</taxon>
        <taxon>Actinomycetes</taxon>
        <taxon>Micromonosporales</taxon>
        <taxon>Micromonosporaceae</taxon>
        <taxon>Micromonospora</taxon>
    </lineage>
</organism>
<dbReference type="PANTHER" id="PTHR43606:SF2">
    <property type="entry name" value="ALKALINE PHOSPHATASE FAMILY PROTEIN (AFU_ORTHOLOGUE AFUA_5G03860)"/>
    <property type="match status" value="1"/>
</dbReference>
<dbReference type="PANTHER" id="PTHR43606">
    <property type="entry name" value="PHOSPHATASE, PUTATIVE (AFU_ORTHOLOGUE AFUA_6G08710)-RELATED"/>
    <property type="match status" value="1"/>
</dbReference>
<evidence type="ECO:0000313" key="3">
    <source>
        <dbReference type="EMBL" id="SCL24101.1"/>
    </source>
</evidence>
<keyword evidence="4" id="KW-1185">Reference proteome</keyword>
<dbReference type="SUPFAM" id="SSF56300">
    <property type="entry name" value="Metallo-dependent phosphatases"/>
    <property type="match status" value="1"/>
</dbReference>
<dbReference type="AlphaFoldDB" id="A0A1C6S3M8"/>
<dbReference type="InterPro" id="IPR018946">
    <property type="entry name" value="PhoD-like_MPP"/>
</dbReference>
<evidence type="ECO:0000259" key="1">
    <source>
        <dbReference type="Pfam" id="PF09423"/>
    </source>
</evidence>
<dbReference type="InterPro" id="IPR032093">
    <property type="entry name" value="PhoD_N"/>
</dbReference>
<protein>
    <submittedName>
        <fullName evidence="3">Alkaline phosphatase D</fullName>
    </submittedName>
</protein>
<dbReference type="EMBL" id="FMHU01000002">
    <property type="protein sequence ID" value="SCL24101.1"/>
    <property type="molecule type" value="Genomic_DNA"/>
</dbReference>
<dbReference type="PROSITE" id="PS51318">
    <property type="entry name" value="TAT"/>
    <property type="match status" value="1"/>
</dbReference>
<dbReference type="Pfam" id="PF16655">
    <property type="entry name" value="PhoD_N"/>
    <property type="match status" value="1"/>
</dbReference>
<dbReference type="InterPro" id="IPR029052">
    <property type="entry name" value="Metallo-depent_PP-like"/>
</dbReference>
<dbReference type="STRING" id="47866.GA0074694_3836"/>
<sequence>MSRSYLHDQAASVDRRRFLTGVATVAGAAAFAQLSAGEATAAPRPADYPFQLGVASGDPTSSGFVLWTRLVPLLFEPGGGMPPKAVSVDWQVAEDAQFRRIVRAGAARALPSLAHSVHVEVDGLRPDGEFFYRFRYRGEVSPVGRTRTAPDVRAAVGSLAFAFASCQSWTAGYYPSFRHMAREDLDLVLHLGDYVYEGGIPANGGYRRTPTPSILRAAPRDLERWRMQYALYKSDPDLRAAHARFPWAVTWDDHEVQNDYANTQSQYEGDIGALRAAAYQAWYEHQPVRAPAAPGPNGPRIYRRLRWGRLAQIDVVDGRQYRSIPPRGWGEADAGPEAYHPEVTMLGGEQERWLYDGLAASSAQWNVLASNVMLARLDHDGPAGDRLWHDAWDGFPAARNRLTDAWVRHQVSNPVVVTGDWHSTFVNDVLRDFDDPQSPVVATEFVGTSISSNGDGKVYGPYYGPMIGFNPHIKFFDGDRRGYVRCKLDASGMRTDLQMVTTVSRADAPESTFGSFFVESGRPGAHQI</sequence>
<dbReference type="InterPro" id="IPR006311">
    <property type="entry name" value="TAT_signal"/>
</dbReference>
<gene>
    <name evidence="3" type="ORF">GA0074694_3836</name>
</gene>
<dbReference type="Proteomes" id="UP000198906">
    <property type="component" value="Unassembled WGS sequence"/>
</dbReference>
<dbReference type="CDD" id="cd07389">
    <property type="entry name" value="MPP_PhoD"/>
    <property type="match status" value="1"/>
</dbReference>
<evidence type="ECO:0000259" key="2">
    <source>
        <dbReference type="Pfam" id="PF16655"/>
    </source>
</evidence>